<dbReference type="Gene3D" id="3.40.50.1820">
    <property type="entry name" value="alpha/beta hydrolase"/>
    <property type="match status" value="1"/>
</dbReference>
<accession>A0A2M7G2J8</accession>
<protein>
    <submittedName>
        <fullName evidence="2">Esterase</fullName>
    </submittedName>
</protein>
<evidence type="ECO:0000313" key="2">
    <source>
        <dbReference type="EMBL" id="PIW15598.1"/>
    </source>
</evidence>
<gene>
    <name evidence="2" type="ORF">COW36_16755</name>
</gene>
<reference evidence="2 3" key="1">
    <citation type="submission" date="2017-09" db="EMBL/GenBank/DDBJ databases">
        <title>Depth-based differentiation of microbial function through sediment-hosted aquifers and enrichment of novel symbionts in the deep terrestrial subsurface.</title>
        <authorList>
            <person name="Probst A.J."/>
            <person name="Ladd B."/>
            <person name="Jarett J.K."/>
            <person name="Geller-Mcgrath D.E."/>
            <person name="Sieber C.M."/>
            <person name="Emerson J.B."/>
            <person name="Anantharaman K."/>
            <person name="Thomas B.C."/>
            <person name="Malmstrom R."/>
            <person name="Stieglmeier M."/>
            <person name="Klingl A."/>
            <person name="Woyke T."/>
            <person name="Ryan C.M."/>
            <person name="Banfield J.F."/>
        </authorList>
    </citation>
    <scope>NUCLEOTIDE SEQUENCE [LARGE SCALE GENOMIC DNA]</scope>
    <source>
        <strain evidence="2">CG17_big_fil_post_rev_8_21_14_2_50_48_46</strain>
    </source>
</reference>
<dbReference type="InterPro" id="IPR029058">
    <property type="entry name" value="AB_hydrolase_fold"/>
</dbReference>
<dbReference type="Proteomes" id="UP000231019">
    <property type="component" value="Unassembled WGS sequence"/>
</dbReference>
<feature type="chain" id="PRO_5014792363" evidence="1">
    <location>
        <begin position="24"/>
        <end position="322"/>
    </location>
</feature>
<keyword evidence="1" id="KW-0732">Signal</keyword>
<evidence type="ECO:0000256" key="1">
    <source>
        <dbReference type="SAM" id="SignalP"/>
    </source>
</evidence>
<sequence length="322" mass="36237">MPSRPLFKQFLALLTLALVACQAVPNTLVSALPGSASRLLISSLPRLQVKGHTLTGTFKTHAQVASRFLKRSRNILVYLPPGYAAEPSRRYPVLYMHDGNNLFDRQTSFGGSEWEVDENMERMIRSGQIEPAIVVGIYNTPDRLDEYTWQAMDLDGEIQGGQGPNYARFIVEELKPLIDKTYRTLPQRENTAVMGSSLGGLISFYLGLHYPQVFSKIGMMSPSIWWKDRVLLQEVPKLSKKLKIWLDMGTREGQAPEIMLQDARDLAQALEKNGFEHFRNLAFHIEPNAGHNEQAWAARISHPLSFFYGSPASASLSTRTSR</sequence>
<comment type="caution">
    <text evidence="2">The sequence shown here is derived from an EMBL/GenBank/DDBJ whole genome shotgun (WGS) entry which is preliminary data.</text>
</comment>
<dbReference type="EMBL" id="PFFQ01000050">
    <property type="protein sequence ID" value="PIW15598.1"/>
    <property type="molecule type" value="Genomic_DNA"/>
</dbReference>
<dbReference type="Pfam" id="PF00756">
    <property type="entry name" value="Esterase"/>
    <property type="match status" value="1"/>
</dbReference>
<dbReference type="SUPFAM" id="SSF53474">
    <property type="entry name" value="alpha/beta-Hydrolases"/>
    <property type="match status" value="1"/>
</dbReference>
<dbReference type="PROSITE" id="PS51257">
    <property type="entry name" value="PROKAR_LIPOPROTEIN"/>
    <property type="match status" value="1"/>
</dbReference>
<feature type="signal peptide" evidence="1">
    <location>
        <begin position="1"/>
        <end position="23"/>
    </location>
</feature>
<organism evidence="2 3">
    <name type="scientific">bacterium (Candidatus Blackallbacteria) CG17_big_fil_post_rev_8_21_14_2_50_48_46</name>
    <dbReference type="NCBI Taxonomy" id="2014261"/>
    <lineage>
        <taxon>Bacteria</taxon>
        <taxon>Candidatus Blackallbacteria</taxon>
    </lineage>
</organism>
<evidence type="ECO:0000313" key="3">
    <source>
        <dbReference type="Proteomes" id="UP000231019"/>
    </source>
</evidence>
<proteinExistence type="predicted"/>
<dbReference type="InterPro" id="IPR000801">
    <property type="entry name" value="Esterase-like"/>
</dbReference>
<dbReference type="AlphaFoldDB" id="A0A2M7G2J8"/>
<dbReference type="PANTHER" id="PTHR48098:SF6">
    <property type="entry name" value="FERRI-BACILLIBACTIN ESTERASE BESA"/>
    <property type="match status" value="1"/>
</dbReference>
<name>A0A2M7G2J8_9BACT</name>
<dbReference type="InterPro" id="IPR050583">
    <property type="entry name" value="Mycobacterial_A85_antigen"/>
</dbReference>
<dbReference type="PANTHER" id="PTHR48098">
    <property type="entry name" value="ENTEROCHELIN ESTERASE-RELATED"/>
    <property type="match status" value="1"/>
</dbReference>